<feature type="transmembrane region" description="Helical" evidence="1">
    <location>
        <begin position="258"/>
        <end position="285"/>
    </location>
</feature>
<evidence type="ECO:0000256" key="1">
    <source>
        <dbReference type="SAM" id="Phobius"/>
    </source>
</evidence>
<sequence>MTNDEIYDLCDEFPEFIKMEALLFLGMGESGNFNDKCALIEEDYSGELTKSKDICVKFKYIATKFLNVTESEEFVLVNGLSFLNFWLNYQLKHIHRSIVSPKDFYVKLKEKDPGFDSAGKLNNKIHVIEENHLKNIILLYNLYEKYNTIQSIINITEESEKKCLDHIEQCTQMFEEANKKCSTGNIKFCKALASFKGKYEYMFEGITYNNCKLLKLLPSVYYLDPSRRGIEPEEDYASSEGSHMGSGDQEISASTRNIIAVIFTLISFFLIFLILYKATPFGIYFHRKIKRMKEKWANIEYDIESKSIVENTEFQSVKEKSNELRMPYYCVAN</sequence>
<keyword evidence="1" id="KW-0472">Membrane</keyword>
<evidence type="ECO:0000313" key="2">
    <source>
        <dbReference type="EMBL" id="SBS98928.1"/>
    </source>
</evidence>
<name>A0A1A8X114_PLAOA</name>
<dbReference type="InterPro" id="IPR008780">
    <property type="entry name" value="Plasmodium_Vir"/>
</dbReference>
<keyword evidence="1" id="KW-1133">Transmembrane helix</keyword>
<dbReference type="EMBL" id="FLQV01001026">
    <property type="protein sequence ID" value="SBS98928.1"/>
    <property type="molecule type" value="Genomic_DNA"/>
</dbReference>
<proteinExistence type="predicted"/>
<evidence type="ECO:0000313" key="3">
    <source>
        <dbReference type="Proteomes" id="UP000078546"/>
    </source>
</evidence>
<protein>
    <submittedName>
        <fullName evidence="2">PIR Superfamily Protein</fullName>
    </submittedName>
</protein>
<keyword evidence="1" id="KW-0812">Transmembrane</keyword>
<reference evidence="3" key="1">
    <citation type="submission" date="2016-05" db="EMBL/GenBank/DDBJ databases">
        <authorList>
            <person name="Naeem Raeece"/>
        </authorList>
    </citation>
    <scope>NUCLEOTIDE SEQUENCE [LARGE SCALE GENOMIC DNA]</scope>
</reference>
<gene>
    <name evidence="2" type="ORF">POVCU1_049660</name>
</gene>
<dbReference type="Proteomes" id="UP000078546">
    <property type="component" value="Unassembled WGS sequence"/>
</dbReference>
<dbReference type="Pfam" id="PF05795">
    <property type="entry name" value="Plasmodium_Vir"/>
    <property type="match status" value="1"/>
</dbReference>
<accession>A0A1A8X114</accession>
<dbReference type="AlphaFoldDB" id="A0A1A8X114"/>
<organism evidence="2 3">
    <name type="scientific">Plasmodium ovale curtisi</name>
    <dbReference type="NCBI Taxonomy" id="864141"/>
    <lineage>
        <taxon>Eukaryota</taxon>
        <taxon>Sar</taxon>
        <taxon>Alveolata</taxon>
        <taxon>Apicomplexa</taxon>
        <taxon>Aconoidasida</taxon>
        <taxon>Haemosporida</taxon>
        <taxon>Plasmodiidae</taxon>
        <taxon>Plasmodium</taxon>
        <taxon>Plasmodium (Plasmodium)</taxon>
    </lineage>
</organism>